<dbReference type="Gene3D" id="2.60.40.1240">
    <property type="match status" value="1"/>
</dbReference>
<dbReference type="InterPro" id="IPR029050">
    <property type="entry name" value="Immunoprotect_excell_Ig-like"/>
</dbReference>
<keyword evidence="1" id="KW-0732">Signal</keyword>
<feature type="compositionally biased region" description="Basic and acidic residues" evidence="2">
    <location>
        <begin position="8"/>
        <end position="28"/>
    </location>
</feature>
<protein>
    <recommendedName>
        <fullName evidence="5">DUF4352 domain-containing protein</fullName>
    </recommendedName>
</protein>
<dbReference type="RefSeq" id="WP_267637236.1">
    <property type="nucleotide sequence ID" value="NZ_JAODIY010000009.1"/>
</dbReference>
<accession>A0ABD5X6U9</accession>
<organism evidence="3 4">
    <name type="scientific">Halovenus rubra</name>
    <dbReference type="NCBI Taxonomy" id="869890"/>
    <lineage>
        <taxon>Archaea</taxon>
        <taxon>Methanobacteriati</taxon>
        <taxon>Methanobacteriota</taxon>
        <taxon>Stenosarchaea group</taxon>
        <taxon>Halobacteria</taxon>
        <taxon>Halobacteriales</taxon>
        <taxon>Haloarculaceae</taxon>
        <taxon>Halovenus</taxon>
    </lineage>
</organism>
<feature type="region of interest" description="Disordered" evidence="2">
    <location>
        <begin position="1"/>
        <end position="53"/>
    </location>
</feature>
<comment type="caution">
    <text evidence="3">The sequence shown here is derived from an EMBL/GenBank/DDBJ whole genome shotgun (WGS) entry which is preliminary data.</text>
</comment>
<dbReference type="EMBL" id="JBHSZQ010000047">
    <property type="protein sequence ID" value="MFC7126920.1"/>
    <property type="molecule type" value="Genomic_DNA"/>
</dbReference>
<evidence type="ECO:0000313" key="3">
    <source>
        <dbReference type="EMBL" id="MFC7126920.1"/>
    </source>
</evidence>
<reference evidence="3 4" key="1">
    <citation type="journal article" date="2014" name="Int. J. Syst. Evol. Microbiol.">
        <title>Complete genome sequence of Corynebacterium casei LMG S-19264T (=DSM 44701T), isolated from a smear-ripened cheese.</title>
        <authorList>
            <consortium name="US DOE Joint Genome Institute (JGI-PGF)"/>
            <person name="Walter F."/>
            <person name="Albersmeier A."/>
            <person name="Kalinowski J."/>
            <person name="Ruckert C."/>
        </authorList>
    </citation>
    <scope>NUCLEOTIDE SEQUENCE [LARGE SCALE GENOMIC DNA]</scope>
    <source>
        <strain evidence="3 4">CGMCC 4.7215</strain>
    </source>
</reference>
<name>A0ABD5X6U9_9EURY</name>
<evidence type="ECO:0000313" key="4">
    <source>
        <dbReference type="Proteomes" id="UP001596414"/>
    </source>
</evidence>
<evidence type="ECO:0000256" key="2">
    <source>
        <dbReference type="SAM" id="MobiDB-lite"/>
    </source>
</evidence>
<evidence type="ECO:0008006" key="5">
    <source>
        <dbReference type="Google" id="ProtNLM"/>
    </source>
</evidence>
<evidence type="ECO:0000256" key="1">
    <source>
        <dbReference type="ARBA" id="ARBA00022729"/>
    </source>
</evidence>
<dbReference type="AlphaFoldDB" id="A0ABD5X6U9"/>
<proteinExistence type="predicted"/>
<sequence length="197" mass="22041">MSDEERGDGDIERYSRERPDSTSKRENKLSTGNRKKNNPQRRDSTDAETLTDAVSGRLSRTDAVTVYSDSVQATLVGLPTVDIEEFVYSHQTDGSGEYVVALFDVKNTTDSPLKWQSTRTKFIGDDEYTYKPARLTLDPAQLGPGCHTRQVELPPGQRARIVTLVEELPPRVDIVEVTHSLQPPSGFEGRERLVFSV</sequence>
<dbReference type="Proteomes" id="UP001596414">
    <property type="component" value="Unassembled WGS sequence"/>
</dbReference>
<gene>
    <name evidence="3" type="ORF">ACFQJ7_12955</name>
</gene>